<proteinExistence type="predicted"/>
<dbReference type="PANTHER" id="PTHR34094">
    <property type="match status" value="1"/>
</dbReference>
<comment type="caution">
    <text evidence="2">The sequence shown here is derived from an EMBL/GenBank/DDBJ whole genome shotgun (WGS) entry which is preliminary data.</text>
</comment>
<sequence>MEQFGIGAEATSTAADEAAQLVRVAPGTRFRLDAGRSAVAVEHVAGWSDVATLQGRPAGHRSWRVHPASSESELGRGRGTHADEADRRGASAPAYDVRPQASSGAETAPGQGGAGRGSSGAGDAGGLLRLAVPEKWISLDISTEGCPVSVTRLVEASLGVATRGGPLQLGTVRGTHVDLSTATTGAAPAGGSPQPGGGHAAIAEKGDEAGSVTGGEVSGTTVTVAASGPIRLRRLVGGSMQLSSDAAATAGPTTPAGTVAAANQLPAVNLGAVYGGRIHIRTGGGSVRIGTLDCGGYSAGGASGGDARAQDTASGASRAAAGAAPQPNAPAAVAPYGVGGGVPGGGGGAAILSHGGAVVVDCLEGWADVDSGGGAVRVLLQSGLRSCSVRSGGGPVEVALASGAGLQLLEVVGADPGGLQVEPGLEPDVRPVQDAGPTAEAAVPQQPQQQHSAGGSWRVAVAAGDLAHSRGGGRGMEPGTAGGGGGGGGVVRVDAGGGVVRLRRLSWMEALRAKVAERGVQAGGP</sequence>
<dbReference type="OrthoDB" id="545072at2759"/>
<reference evidence="3" key="1">
    <citation type="journal article" date="2016" name="Nat. Commun.">
        <title>The Gonium pectorale genome demonstrates co-option of cell cycle regulation during the evolution of multicellularity.</title>
        <authorList>
            <person name="Hanschen E.R."/>
            <person name="Marriage T.N."/>
            <person name="Ferris P.J."/>
            <person name="Hamaji T."/>
            <person name="Toyoda A."/>
            <person name="Fujiyama A."/>
            <person name="Neme R."/>
            <person name="Noguchi H."/>
            <person name="Minakuchi Y."/>
            <person name="Suzuki M."/>
            <person name="Kawai-Toyooka H."/>
            <person name="Smith D.R."/>
            <person name="Sparks H."/>
            <person name="Anderson J."/>
            <person name="Bakaric R."/>
            <person name="Luria V."/>
            <person name="Karger A."/>
            <person name="Kirschner M.W."/>
            <person name="Durand P.M."/>
            <person name="Michod R.E."/>
            <person name="Nozaki H."/>
            <person name="Olson B.J."/>
        </authorList>
    </citation>
    <scope>NUCLEOTIDE SEQUENCE [LARGE SCALE GENOMIC DNA]</scope>
    <source>
        <strain evidence="3">NIES-2863</strain>
    </source>
</reference>
<feature type="region of interest" description="Disordered" evidence="1">
    <location>
        <begin position="467"/>
        <end position="488"/>
    </location>
</feature>
<dbReference type="EMBL" id="LSYV01000030">
    <property type="protein sequence ID" value="KXZ48279.1"/>
    <property type="molecule type" value="Genomic_DNA"/>
</dbReference>
<organism evidence="2 3">
    <name type="scientific">Gonium pectorale</name>
    <name type="common">Green alga</name>
    <dbReference type="NCBI Taxonomy" id="33097"/>
    <lineage>
        <taxon>Eukaryota</taxon>
        <taxon>Viridiplantae</taxon>
        <taxon>Chlorophyta</taxon>
        <taxon>core chlorophytes</taxon>
        <taxon>Chlorophyceae</taxon>
        <taxon>CS clade</taxon>
        <taxon>Chlamydomonadales</taxon>
        <taxon>Volvocaceae</taxon>
        <taxon>Gonium</taxon>
    </lineage>
</organism>
<evidence type="ECO:0000256" key="1">
    <source>
        <dbReference type="SAM" id="MobiDB-lite"/>
    </source>
</evidence>
<feature type="region of interest" description="Disordered" evidence="1">
    <location>
        <begin position="303"/>
        <end position="326"/>
    </location>
</feature>
<feature type="region of interest" description="Disordered" evidence="1">
    <location>
        <begin position="57"/>
        <end position="122"/>
    </location>
</feature>
<feature type="compositionally biased region" description="Gly residues" evidence="1">
    <location>
        <begin position="110"/>
        <end position="122"/>
    </location>
</feature>
<dbReference type="Proteomes" id="UP000075714">
    <property type="component" value="Unassembled WGS sequence"/>
</dbReference>
<feature type="compositionally biased region" description="Basic and acidic residues" evidence="1">
    <location>
        <begin position="73"/>
        <end position="89"/>
    </location>
</feature>
<dbReference type="STRING" id="33097.A0A150GEK5"/>
<feature type="compositionally biased region" description="Gly residues" evidence="1">
    <location>
        <begin position="470"/>
        <end position="488"/>
    </location>
</feature>
<accession>A0A150GEK5</accession>
<protein>
    <submittedName>
        <fullName evidence="2">Uncharacterized protein</fullName>
    </submittedName>
</protein>
<dbReference type="AlphaFoldDB" id="A0A150GEK5"/>
<name>A0A150GEK5_GONPE</name>
<feature type="compositionally biased region" description="Low complexity" evidence="1">
    <location>
        <begin position="310"/>
        <end position="326"/>
    </location>
</feature>
<evidence type="ECO:0000313" key="2">
    <source>
        <dbReference type="EMBL" id="KXZ48279.1"/>
    </source>
</evidence>
<gene>
    <name evidence="2" type="ORF">GPECTOR_29g56</name>
</gene>
<dbReference type="PANTHER" id="PTHR34094:SF1">
    <property type="entry name" value="PROTEIN FAM185A"/>
    <property type="match status" value="1"/>
</dbReference>
<keyword evidence="3" id="KW-1185">Reference proteome</keyword>
<evidence type="ECO:0000313" key="3">
    <source>
        <dbReference type="Proteomes" id="UP000075714"/>
    </source>
</evidence>